<comment type="caution">
    <text evidence="4">The sequence shown here is derived from an EMBL/GenBank/DDBJ whole genome shotgun (WGS) entry which is preliminary data.</text>
</comment>
<evidence type="ECO:0000256" key="1">
    <source>
        <dbReference type="ARBA" id="ARBA00022884"/>
    </source>
</evidence>
<dbReference type="Gene3D" id="3.30.70.330">
    <property type="match status" value="1"/>
</dbReference>
<dbReference type="GO" id="GO:0003729">
    <property type="term" value="F:mRNA binding"/>
    <property type="evidence" value="ECO:0007669"/>
    <property type="project" value="InterPro"/>
</dbReference>
<dbReference type="Proteomes" id="UP000478052">
    <property type="component" value="Unassembled WGS sequence"/>
</dbReference>
<proteinExistence type="predicted"/>
<evidence type="ECO:0000313" key="4">
    <source>
        <dbReference type="EMBL" id="KAF0762392.1"/>
    </source>
</evidence>
<gene>
    <name evidence="4" type="ORF">FWK35_00007292</name>
</gene>
<dbReference type="OrthoDB" id="1749473at2759"/>
<evidence type="ECO:0000259" key="3">
    <source>
        <dbReference type="PROSITE" id="PS50102"/>
    </source>
</evidence>
<protein>
    <submittedName>
        <fullName evidence="4">RNA-binding protein 42-like</fullName>
    </submittedName>
</protein>
<dbReference type="PANTHER" id="PTHR47640:SF11">
    <property type="entry name" value="RNA-BINDING PROTEIN 42"/>
    <property type="match status" value="1"/>
</dbReference>
<keyword evidence="1 2" id="KW-0694">RNA-binding</keyword>
<dbReference type="SMART" id="SM00360">
    <property type="entry name" value="RRM"/>
    <property type="match status" value="1"/>
</dbReference>
<dbReference type="PANTHER" id="PTHR47640">
    <property type="entry name" value="TRNA SELENOCYSTEINE 1-ASSOCIATED PROTEIN 1-RELATED-RELATED"/>
    <property type="match status" value="1"/>
</dbReference>
<organism evidence="4 5">
    <name type="scientific">Aphis craccivora</name>
    <name type="common">Cowpea aphid</name>
    <dbReference type="NCBI Taxonomy" id="307492"/>
    <lineage>
        <taxon>Eukaryota</taxon>
        <taxon>Metazoa</taxon>
        <taxon>Ecdysozoa</taxon>
        <taxon>Arthropoda</taxon>
        <taxon>Hexapoda</taxon>
        <taxon>Insecta</taxon>
        <taxon>Pterygota</taxon>
        <taxon>Neoptera</taxon>
        <taxon>Paraneoptera</taxon>
        <taxon>Hemiptera</taxon>
        <taxon>Sternorrhyncha</taxon>
        <taxon>Aphidomorpha</taxon>
        <taxon>Aphidoidea</taxon>
        <taxon>Aphididae</taxon>
        <taxon>Aphidini</taxon>
        <taxon>Aphis</taxon>
        <taxon>Aphis</taxon>
    </lineage>
</organism>
<dbReference type="EMBL" id="VUJU01002155">
    <property type="protein sequence ID" value="KAF0762392.1"/>
    <property type="molecule type" value="Genomic_DNA"/>
</dbReference>
<feature type="domain" description="RRM" evidence="3">
    <location>
        <begin position="137"/>
        <end position="216"/>
    </location>
</feature>
<sequence length="224" mass="25950">MYLNYYIFINTLNFKCSFRFEQDIGMNNDDYKTKNCFKKIKIHRHHFQKSPLDIALYKEINSLLQNQCVSTSISKTKNKSLIGKSELNSKAHIAIAAAGCASSSSKIYSTKQKKFYRKAAGKIWYDPTLEQWPNDDFRLFVGNLGREVNDSMLSIPFMKYPSFIKAHVVKNRETSMSRGCYGFVSFGNSVDYLRAIKELHGKYVGSRPMKIEKSNWKKRNTDVE</sequence>
<dbReference type="PROSITE" id="PS50102">
    <property type="entry name" value="RRM"/>
    <property type="match status" value="1"/>
</dbReference>
<evidence type="ECO:0000256" key="2">
    <source>
        <dbReference type="PROSITE-ProRule" id="PRU00176"/>
    </source>
</evidence>
<reference evidence="4 5" key="1">
    <citation type="submission" date="2019-08" db="EMBL/GenBank/DDBJ databases">
        <title>Whole genome of Aphis craccivora.</title>
        <authorList>
            <person name="Voronova N.V."/>
            <person name="Shulinski R.S."/>
            <person name="Bandarenka Y.V."/>
            <person name="Zhorov D.G."/>
            <person name="Warner D."/>
        </authorList>
    </citation>
    <scope>NUCLEOTIDE SEQUENCE [LARGE SCALE GENOMIC DNA]</scope>
    <source>
        <strain evidence="4">180601</strain>
        <tissue evidence="4">Whole Body</tissue>
    </source>
</reference>
<keyword evidence="5" id="KW-1185">Reference proteome</keyword>
<dbReference type="AlphaFoldDB" id="A0A6G0YX91"/>
<dbReference type="Pfam" id="PF00076">
    <property type="entry name" value="RRM_1"/>
    <property type="match status" value="1"/>
</dbReference>
<dbReference type="InterPro" id="IPR012677">
    <property type="entry name" value="Nucleotide-bd_a/b_plait_sf"/>
</dbReference>
<evidence type="ECO:0000313" key="5">
    <source>
        <dbReference type="Proteomes" id="UP000478052"/>
    </source>
</evidence>
<dbReference type="InterPro" id="IPR050825">
    <property type="entry name" value="RBM42_RBP45_47-like"/>
</dbReference>
<dbReference type="SUPFAM" id="SSF54928">
    <property type="entry name" value="RNA-binding domain, RBD"/>
    <property type="match status" value="1"/>
</dbReference>
<dbReference type="InterPro" id="IPR035979">
    <property type="entry name" value="RBD_domain_sf"/>
</dbReference>
<accession>A0A6G0YX91</accession>
<dbReference type="InterPro" id="IPR000504">
    <property type="entry name" value="RRM_dom"/>
</dbReference>
<name>A0A6G0YX91_APHCR</name>